<evidence type="ECO:0000313" key="7">
    <source>
        <dbReference type="EMBL" id="KQJ82396.1"/>
    </source>
</evidence>
<keyword evidence="3" id="KW-0862">Zinc</keyword>
<feature type="coiled-coil region" evidence="5">
    <location>
        <begin position="179"/>
        <end position="206"/>
    </location>
</feature>
<reference evidence="7 8" key="1">
    <citation type="journal article" date="2010" name="Nature">
        <title>Genome sequencing and analysis of the model grass Brachypodium distachyon.</title>
        <authorList>
            <consortium name="International Brachypodium Initiative"/>
        </authorList>
    </citation>
    <scope>NUCLEOTIDE SEQUENCE [LARGE SCALE GENOMIC DNA]</scope>
    <source>
        <strain evidence="7">Bd21</strain>
        <strain evidence="8">cv. Bd21</strain>
    </source>
</reference>
<accession>I1IXA9</accession>
<dbReference type="PANTHER" id="PTHR42647">
    <property type="entry name" value="SBP (S-RIBONUCLEASE BINDING PROTEIN) FAMILY PROTEIN"/>
    <property type="match status" value="1"/>
</dbReference>
<dbReference type="GO" id="GO:0004842">
    <property type="term" value="F:ubiquitin-protein transferase activity"/>
    <property type="evidence" value="ECO:0000318"/>
    <property type="project" value="GO_Central"/>
</dbReference>
<evidence type="ECO:0000256" key="3">
    <source>
        <dbReference type="ARBA" id="ARBA00022833"/>
    </source>
</evidence>
<sequence>MAVQAQIHAFPHDLHAYSYRALEDGPTTGDGSLFLGEQVGRAPVVAGIVNTVLISGFPLNDTTCNDDGSARRKRARIVAVGAPSFVDNQRAPALVPAGGDVLMNRASGSGAASTSGAMANDAVGGLSQGLFTQLYHQGVEIDAAVRVEAERMRAGLEVARRRQIRALVSVVERAAAGRLRAAEAALELARCRNAKLSERLRQVSAEGQAWIGVAKSHEAVAAGLRGALDQLLQQSPAACAVEGDAEDARSCCFETPNAGDDDAAGMMSKASASACKACGEGESCVLLMPCRHLCMCLACDAAVDTCPVCAATKNGSLHVLLS</sequence>
<dbReference type="HOGENOM" id="CLU_038018_1_0_1"/>
<evidence type="ECO:0000313" key="9">
    <source>
        <dbReference type="Proteomes" id="UP000008810"/>
    </source>
</evidence>
<dbReference type="InterPro" id="IPR013083">
    <property type="entry name" value="Znf_RING/FYVE/PHD"/>
</dbReference>
<gene>
    <name evidence="8" type="primary">LOC100836419</name>
    <name evidence="7" type="ORF">BRADI_5g08760v3</name>
</gene>
<evidence type="ECO:0000256" key="4">
    <source>
        <dbReference type="PROSITE-ProRule" id="PRU00175"/>
    </source>
</evidence>
<evidence type="ECO:0000256" key="5">
    <source>
        <dbReference type="SAM" id="Coils"/>
    </source>
</evidence>
<reference evidence="8" key="3">
    <citation type="submission" date="2018-08" db="UniProtKB">
        <authorList>
            <consortium name="EnsemblPlants"/>
        </authorList>
    </citation>
    <scope>IDENTIFICATION</scope>
    <source>
        <strain evidence="8">cv. Bd21</strain>
    </source>
</reference>
<dbReference type="Pfam" id="PF13920">
    <property type="entry name" value="zf-C3HC4_3"/>
    <property type="match status" value="1"/>
</dbReference>
<dbReference type="OMA" id="HAYSYRA"/>
<dbReference type="EnsemblPlants" id="KQJ82396">
    <property type="protein sequence ID" value="KQJ82396"/>
    <property type="gene ID" value="BRADI_5g08760v3"/>
</dbReference>
<dbReference type="AlphaFoldDB" id="I1IXA9"/>
<feature type="domain" description="RING-type" evidence="6">
    <location>
        <begin position="275"/>
        <end position="309"/>
    </location>
</feature>
<proteinExistence type="predicted"/>
<evidence type="ECO:0000256" key="2">
    <source>
        <dbReference type="ARBA" id="ARBA00022771"/>
    </source>
</evidence>
<dbReference type="OrthoDB" id="1711136at2759"/>
<dbReference type="RefSeq" id="XP_003581168.1">
    <property type="nucleotide sequence ID" value="XM_003581120.3"/>
</dbReference>
<name>I1IXA9_BRADI</name>
<dbReference type="GO" id="GO:0008270">
    <property type="term" value="F:zinc ion binding"/>
    <property type="evidence" value="ECO:0007669"/>
    <property type="project" value="UniProtKB-KW"/>
</dbReference>
<dbReference type="eggNOG" id="KOG1100">
    <property type="taxonomic scope" value="Eukaryota"/>
</dbReference>
<organism evidence="7">
    <name type="scientific">Brachypodium distachyon</name>
    <name type="common">Purple false brome</name>
    <name type="synonym">Trachynia distachya</name>
    <dbReference type="NCBI Taxonomy" id="15368"/>
    <lineage>
        <taxon>Eukaryota</taxon>
        <taxon>Viridiplantae</taxon>
        <taxon>Streptophyta</taxon>
        <taxon>Embryophyta</taxon>
        <taxon>Tracheophyta</taxon>
        <taxon>Spermatophyta</taxon>
        <taxon>Magnoliopsida</taxon>
        <taxon>Liliopsida</taxon>
        <taxon>Poales</taxon>
        <taxon>Poaceae</taxon>
        <taxon>BOP clade</taxon>
        <taxon>Pooideae</taxon>
        <taxon>Stipodae</taxon>
        <taxon>Brachypodieae</taxon>
        <taxon>Brachypodium</taxon>
    </lineage>
</organism>
<dbReference type="CDD" id="cd16649">
    <property type="entry name" value="mRING-HC-C3HC5_CGRF1-like"/>
    <property type="match status" value="1"/>
</dbReference>
<keyword evidence="1" id="KW-0479">Metal-binding</keyword>
<evidence type="ECO:0000259" key="6">
    <source>
        <dbReference type="PROSITE" id="PS50089"/>
    </source>
</evidence>
<dbReference type="GeneID" id="100836419"/>
<evidence type="ECO:0000313" key="8">
    <source>
        <dbReference type="EnsemblPlants" id="KQJ82396"/>
    </source>
</evidence>
<reference evidence="7" key="2">
    <citation type="submission" date="2017-06" db="EMBL/GenBank/DDBJ databases">
        <title>WGS assembly of Brachypodium distachyon.</title>
        <authorList>
            <consortium name="The International Brachypodium Initiative"/>
            <person name="Lucas S."/>
            <person name="Harmon-Smith M."/>
            <person name="Lail K."/>
            <person name="Tice H."/>
            <person name="Grimwood J."/>
            <person name="Bruce D."/>
            <person name="Barry K."/>
            <person name="Shu S."/>
            <person name="Lindquist E."/>
            <person name="Wang M."/>
            <person name="Pitluck S."/>
            <person name="Vogel J.P."/>
            <person name="Garvin D.F."/>
            <person name="Mockler T.C."/>
            <person name="Schmutz J."/>
            <person name="Rokhsar D."/>
            <person name="Bevan M.W."/>
        </authorList>
    </citation>
    <scope>NUCLEOTIDE SEQUENCE</scope>
    <source>
        <strain evidence="7">Bd21</strain>
    </source>
</reference>
<dbReference type="KEGG" id="bdi:100836419"/>
<evidence type="ECO:0000256" key="1">
    <source>
        <dbReference type="ARBA" id="ARBA00022723"/>
    </source>
</evidence>
<protein>
    <recommendedName>
        <fullName evidence="6">RING-type domain-containing protein</fullName>
    </recommendedName>
</protein>
<dbReference type="PANTHER" id="PTHR42647:SF72">
    <property type="entry name" value="EF-HAND CALCIUM-BINDING DOMAIN-CONTAINING PROTEIN 4A"/>
    <property type="match status" value="1"/>
</dbReference>
<dbReference type="Gramene" id="KQJ82396">
    <property type="protein sequence ID" value="KQJ82396"/>
    <property type="gene ID" value="BRADI_5g08760v3"/>
</dbReference>
<keyword evidence="5" id="KW-0175">Coiled coil</keyword>
<keyword evidence="9" id="KW-1185">Reference proteome</keyword>
<dbReference type="FunFam" id="3.30.40.10:FF:000633">
    <property type="entry name" value="Putative BOI-related E3 ubiquitin-protein ligase 2"/>
    <property type="match status" value="1"/>
</dbReference>
<dbReference type="STRING" id="15368.I1IXA9"/>
<dbReference type="Gene3D" id="3.30.40.10">
    <property type="entry name" value="Zinc/RING finger domain, C3HC4 (zinc finger)"/>
    <property type="match status" value="1"/>
</dbReference>
<dbReference type="InterPro" id="IPR001841">
    <property type="entry name" value="Znf_RING"/>
</dbReference>
<keyword evidence="2 4" id="KW-0863">Zinc-finger</keyword>
<dbReference type="Proteomes" id="UP000008810">
    <property type="component" value="Chromosome 5"/>
</dbReference>
<dbReference type="EMBL" id="CM000884">
    <property type="protein sequence ID" value="KQJ82396.1"/>
    <property type="molecule type" value="Genomic_DNA"/>
</dbReference>
<dbReference type="PROSITE" id="PS50089">
    <property type="entry name" value="ZF_RING_2"/>
    <property type="match status" value="1"/>
</dbReference>